<dbReference type="SMART" id="SM00663">
    <property type="entry name" value="RPOLA_N"/>
    <property type="match status" value="1"/>
</dbReference>
<dbReference type="GO" id="GO:0003899">
    <property type="term" value="F:DNA-directed RNA polymerase activity"/>
    <property type="evidence" value="ECO:0007669"/>
    <property type="project" value="UniProtKB-EC"/>
</dbReference>
<dbReference type="GO" id="GO:0003677">
    <property type="term" value="F:DNA binding"/>
    <property type="evidence" value="ECO:0007669"/>
    <property type="project" value="InterPro"/>
</dbReference>
<dbReference type="PROSITE" id="PS50819">
    <property type="entry name" value="INTEIN_ENDONUCLEASE"/>
    <property type="match status" value="1"/>
</dbReference>
<accession>A0A1B1FK92</accession>
<keyword evidence="9 11" id="KW-0804">Transcription</keyword>
<evidence type="ECO:0000256" key="4">
    <source>
        <dbReference type="ARBA" id="ARBA00022640"/>
    </source>
</evidence>
<dbReference type="SUPFAM" id="SSF64484">
    <property type="entry name" value="beta and beta-prime subunits of DNA dependent RNA-polymerase"/>
    <property type="match status" value="3"/>
</dbReference>
<comment type="similarity">
    <text evidence="2">Belongs to the RNA polymerase beta' chain family. RpoC1 subfamily.</text>
</comment>
<keyword evidence="14" id="KW-0150">Chloroplast</keyword>
<evidence type="ECO:0000256" key="12">
    <source>
        <dbReference type="SAM" id="MobiDB-lite"/>
    </source>
</evidence>
<feature type="domain" description="DOD-type homing endonuclease" evidence="13">
    <location>
        <begin position="2850"/>
        <end position="3008"/>
    </location>
</feature>
<feature type="compositionally biased region" description="Basic and acidic residues" evidence="12">
    <location>
        <begin position="1856"/>
        <end position="1869"/>
    </location>
</feature>
<dbReference type="InterPro" id="IPR007080">
    <property type="entry name" value="RNA_pol_Rpb1_1"/>
</dbReference>
<gene>
    <name evidence="14" type="primary">rpoC1</name>
</gene>
<dbReference type="GO" id="GO:0006351">
    <property type="term" value="P:DNA-templated transcription"/>
    <property type="evidence" value="ECO:0007669"/>
    <property type="project" value="InterPro"/>
</dbReference>
<evidence type="ECO:0000313" key="14">
    <source>
        <dbReference type="EMBL" id="ANQ46380.1"/>
    </source>
</evidence>
<evidence type="ECO:0000256" key="5">
    <source>
        <dbReference type="ARBA" id="ARBA00022679"/>
    </source>
</evidence>
<reference evidence="14" key="1">
    <citation type="submission" date="2016-05" db="EMBL/GenBank/DDBJ databases">
        <authorList>
            <person name="Lavstsen T."/>
            <person name="Jespersen J.S."/>
        </authorList>
    </citation>
    <scope>NUCLEOTIDE SEQUENCE</scope>
</reference>
<dbReference type="GO" id="GO:0004519">
    <property type="term" value="F:endonuclease activity"/>
    <property type="evidence" value="ECO:0007669"/>
    <property type="project" value="InterPro"/>
</dbReference>
<protein>
    <recommendedName>
        <fullName evidence="11">DNA-directed RNA polymerase subunit</fullName>
        <ecNumber evidence="11">2.7.7.6</ecNumber>
    </recommendedName>
</protein>
<dbReference type="CDD" id="cd00081">
    <property type="entry name" value="Hint"/>
    <property type="match status" value="1"/>
</dbReference>
<dbReference type="EC" id="2.7.7.6" evidence="11"/>
<keyword evidence="3 11" id="KW-0240">DNA-directed RNA polymerase</keyword>
<dbReference type="InterPro" id="IPR042102">
    <property type="entry name" value="RNA_pol_Rpb1_3_sf"/>
</dbReference>
<dbReference type="InterPro" id="IPR045867">
    <property type="entry name" value="DNA-dir_RpoC_beta_prime"/>
</dbReference>
<evidence type="ECO:0000256" key="3">
    <source>
        <dbReference type="ARBA" id="ARBA00022478"/>
    </source>
</evidence>
<feature type="region of interest" description="Disordered" evidence="12">
    <location>
        <begin position="519"/>
        <end position="538"/>
    </location>
</feature>
<dbReference type="InterPro" id="IPR006592">
    <property type="entry name" value="RNA_pol_N"/>
</dbReference>
<dbReference type="Pfam" id="PF00623">
    <property type="entry name" value="RNA_pol_Rpb1_2"/>
    <property type="match status" value="2"/>
</dbReference>
<dbReference type="Gene3D" id="1.10.274.100">
    <property type="entry name" value="RNA polymerase Rpb1, domain 3"/>
    <property type="match status" value="1"/>
</dbReference>
<comment type="catalytic activity">
    <reaction evidence="10 11">
        <text>RNA(n) + a ribonucleoside 5'-triphosphate = RNA(n+1) + diphosphate</text>
        <dbReference type="Rhea" id="RHEA:21248"/>
        <dbReference type="Rhea" id="RHEA-COMP:14527"/>
        <dbReference type="Rhea" id="RHEA-COMP:17342"/>
        <dbReference type="ChEBI" id="CHEBI:33019"/>
        <dbReference type="ChEBI" id="CHEBI:61557"/>
        <dbReference type="ChEBI" id="CHEBI:140395"/>
        <dbReference type="EC" id="2.7.7.6"/>
    </reaction>
</comment>
<evidence type="ECO:0000259" key="13">
    <source>
        <dbReference type="PROSITE" id="PS50819"/>
    </source>
</evidence>
<dbReference type="SUPFAM" id="SSF51294">
    <property type="entry name" value="Hedgehog/intein (Hint) domain"/>
    <property type="match status" value="1"/>
</dbReference>
<dbReference type="Gene3D" id="2.170.16.10">
    <property type="entry name" value="Hedgehog/Intein (Hint) domain"/>
    <property type="match status" value="1"/>
</dbReference>
<geneLocation type="chloroplast" evidence="14"/>
<evidence type="ECO:0000256" key="10">
    <source>
        <dbReference type="ARBA" id="ARBA00048552"/>
    </source>
</evidence>
<keyword evidence="6 11" id="KW-0548">Nucleotidyltransferase</keyword>
<dbReference type="Gene3D" id="3.10.28.10">
    <property type="entry name" value="Homing endonucleases"/>
    <property type="match status" value="1"/>
</dbReference>
<dbReference type="InterPro" id="IPR027434">
    <property type="entry name" value="Homing_endonucl"/>
</dbReference>
<proteinExistence type="inferred from homology"/>
<keyword evidence="8" id="KW-0651">Protein splicing</keyword>
<organism evidence="14">
    <name type="scientific">Tetrabaena socialis</name>
    <dbReference type="NCBI Taxonomy" id="47790"/>
    <lineage>
        <taxon>Eukaryota</taxon>
        <taxon>Viridiplantae</taxon>
        <taxon>Chlorophyta</taxon>
        <taxon>core chlorophytes</taxon>
        <taxon>Chlorophyceae</taxon>
        <taxon>CS clade</taxon>
        <taxon>Chlamydomonadales</taxon>
        <taxon>Tetrabaenaceae</taxon>
        <taxon>Tetrabaena</taxon>
    </lineage>
</organism>
<dbReference type="InterPro" id="IPR004042">
    <property type="entry name" value="Intein_endonuc_central"/>
</dbReference>
<dbReference type="InterPro" id="IPR000722">
    <property type="entry name" value="RNA_pol_asu"/>
</dbReference>
<dbReference type="InterPro" id="IPR006141">
    <property type="entry name" value="Intein_N"/>
</dbReference>
<comment type="function">
    <text evidence="1 11">DNA-dependent RNA polymerase catalyzes the transcription of DNA into RNA using the four ribonucleoside triphosphates as substrates.</text>
</comment>
<keyword evidence="7" id="KW-0068">Autocatalytic cleavage</keyword>
<dbReference type="InterPro" id="IPR003587">
    <property type="entry name" value="Hint_dom_N"/>
</dbReference>
<dbReference type="Pfam" id="PF04997">
    <property type="entry name" value="RNA_pol_Rpb1_1"/>
    <property type="match status" value="1"/>
</dbReference>
<dbReference type="InterPro" id="IPR044893">
    <property type="entry name" value="RNA_pol_Rpb1_clamp_domain"/>
</dbReference>
<sequence>MNNLKKQVVLCYNFANLGLKPQQHLKVLIKISNGLGIIVRYGSIKLAYPLRICKFYTTIQTIITKTITQGAFVNMRSQEYSNLGLKPQQHLKVLIPGGDVLNPPGFLCRSQQAQQKLCSLPAPKGVDKISPSTNHKKGAEEISTSSYKSKDIIRKLIKKNKNKNSAPLKLRLPPAPLFSLAPLPSKTTFSPGAKAPVTNNILVYQKSLNIIKKPRADILTVSLLTKETKYPLEPLIWAGRPSKGLLRYGFKPMEGPNPRISRLSSVVPLALDFHFKKGLRKAERKLPIFATKLKKGRLLSPLKLLFTPSSFYTSHEGNAERGFAPVSPTYKDQFLYALTARNKGQDKKGSPQRSLFYKPVRVNLSGSTAVRAPKRGTTATQPRGQGDEQTTRLFQSSYSKITEINLITISLASANRIRQWAEKTLPNGKVVGEVMNPETVHYKTLKPIKGGLFCERIFGPLKDHECACGKKFDIKNYLKTAPILKNLLNSEAHLQSTLSLRSNISTEGSPVFDPNKKAGVSHTSFLPPSKKTKTSTSLSHNKIAKLKNLLLRDLILIKKHNLTSNTKRINQHGEPIKTIPGAKAPATPKGVEQLVTSKVLILKKKDVNKNFLNKFGNFPTLQKLKPGAKAPVTPKGVDSNLKIINNITSYNGFKSGVEPPIKTKNNVGQKRYFCRVCDVEYTYSILRRTQLGYIQLASPTTHVWFVKGIPSYISILLDMKKKNLQNVTYNTEILTLEHQMKFGQRFLPSSPKSIFESWQKIMQKQYPEKYGNGRSTDILKIGAPTMLFDQKTANLKIIKAASDFDLNKKNLPGAKAPLTKIKSAGLHEILKLPPAKIRIFKTRVLTHGKILNSFPAFGRPSKVLSLDGHSPFVNMRSIKILHKLFLSTNKLLVAGALAPGSKISPLTLSRFLKGKILVLPNNTSKILNSPVPYFRLANNMFSRGFTFIFLRPSSLSSLLDITTLTPQLDHKIANFIGKGKLYFVNKIYSGVKLPLIFVFVKYLNCEVILSNRNGVKPKAEVKQDNVIKKPRAKNKTKHSAQESSAPWLIPVCFLSPSYLRFLDFKKSSFILQKISMYQFAQKTGRRRNELLNKKIKEKKKLYKQNKKSFFSFSLQVENLSPRSFPPAPLFFLVNKGAKKTKEEHTLYGVCKPSEKSKISFIKINRGGLRPIFDRTIKLPVRAHIRLALFYAKYKNNKVDEKSLNKLSKKLLAFGSKPSLDNTNNFISKVLFLGKLKTKLKISLREVKRGLLNVLLRKEASLQGPYCYPLRRINNKSSLPKHGLKQNKKLLANIKIGRLGKVFFGPATPKGVTGERAPGNFSTLQFLSSKNKKKLKMIYYTKKGWFKLLATCKALSPLFCQKKLGLNAVSGPNNYLDQRRAVEPLESLLLPLVEAQRDEDQHKNHFSIKIEGIFPQPIYKRLIKISLKKGEENKYFSNEDSLPLKGERTRYPEGILENKNKVKSMFDRRINTFAKKQPIPLHLLFLAKDQQSLKLLPLRSKTVKKEGNHFYVNYSFSPRLLFTSPIVLSSTPVTNNKNKVKNEPFYKNLRSQPSVVKTPLFFSSHLLSYSVRLLYKIFIKINKPAFYPRNNKQSKIEHKNTSPKGALRRLPGSTQSALLVAPGNTLHKNELRPYPQDMQAKKELHNFELILSKLLQPLVEAQRDFDETKDRRWASAHKKKGWASGPSIVQQGDFMNKIKRVTKYKGERPSASAPNVVSVKNNLKRIVLNIKKDHTVLQPGAKAPVTPKGVYKNTNLLKPKAYFISKNNISDWGKGKISEVKIRNRVKMSTPKRGDKEKIFNIYKHPLGQFLSTLSPAMGDHDNEKQSTKLALMLLFKLSFVNTKLGLPLSLSNRTTSTKEERSSGKEHKSNTLCKPPSNCLWSCLIHLVSLTKTDIKMTPLLLHNIMGYTPLKIKLITNIKIALPLLKIKGVKRLYACYCSQRYKSFMPFIRLQFLSPQEISSPANNIFALLWFLMGFKYKKLNFLSSYKKASLIKTVKIVTRYFFFLKQRKKTVSSKLYNSLLGDFETLINIQKTEEDRRWASAHAKKGNAQAVSTTRLCLLDTMMRKYYINLSKDKNNLYNLCKLNLNKYSFYLFVCFTFFSYVFLLSNRQLEPEFLRLLLNNTDASLTKKKRMHFALSPVRKNGLVYTNEPLYNYQKSDKNLFLNMNFHTGENLWPFPKLPRKGSLPFEHITILNVLDKGIFLEKCEDPSSVFLFPLSNFLPQGKTRKRQGIFINKNNISYGGKGKMYKNDPGIIKNKPSYKSIKVNLIVNNIYCLSHRELWAQEKDWQDFAYYYYSTTNIRDRTIPLYKHRTYDLLFSQSWAKKVSLSTNNKNKVKNDFYVNNSNFGLVGLDHRKNMFVKQPLVKAQRDEDDNSQLYLRAVDEPYDLSLGMNINTAFSGAGLIQKLLNDFNYMELKKMDKQNRILLFEYNKYVQKLKKKMDPASKKSQNKYYKACHIRDLFIRRTKLTRKILNQILPELNINVHNRKNLKNKTDDEVFGGQSSANRPGLLKSPLISSETNGLNMILTLLPVLPPVLRPVLKMSGQFTISDLNRLYQRIIYRNERLKKFLKDPALSSSFEMKYAQRLLQEAVDNLIQNGKSGVVPEKDARGRLLKSLSDILKGKQGRFRQYLLGKRVDYSGRSVIVVGPRLKLHECGIPKEMALVLYSPFLIKRILNQKLADTYLSAKKLCRTNPLLVSQLLREIMKCLTPDHDVLTTEGWIPINEVTLNHEVATFNRNTGELQYQKPTNLFHYHNYKGKLYHIKTNKIDLLTTLNHRMLVKNHFNVVTNSLTDYSLIPAKDIIGQRYMYLKTANWTKKEYEFRLPSVQSGNSIIPEKRVDMEAWLTFFGLWIAEGCVETNNGTRNYPVLIAQKKKHIVEILKKAILQLGYKYTTSGISFKIYNKQLYKYLEPWSTGKPPASKDDTVLYGAKPPYKTHTLSLDAGRRVVNKSLPPWVWELNQDQARTLLCSMVLGNGNSCGSSMFYFTSSVKLADDVMRLALHAGWSATKSLKVSKGTVNYEPKNRQVVTKYDHWSLSIIKKNNPVVNRHGAKAPVTNNILVYKNNPATPKGVTGERAPGVKNHYKKGNGQTEEILDYEGSVYCLSVPNEVFYVRRNGCTVWTGNSCPVLLNRAPTLHRLGFQAFQPKLVDGKAILLHPLVCPAFNADFDGDQMAVHVPITFEARAEAWKLMLVRNNLLSPATGEPILLPSQDMVLGCYYLTTDSFNLLNLGVKPEKWSPAPKGKTNIKKAHGFKKGSGMFFYLINDVLKAYNLGLLHVHAVIWVNLKGQVENGNTVEQPLEIRFPLTNFKLNKGTWAKAQAYVGNNLDQTRPKNRSDKVYFTGKTSRAKSFIPVIGTSRSNPFLLKAESRRTPYPKNFLNYIEIYSKSHNFLNSKSKRTTQIIRTTPGKLLFNIIIKNAIEKHPTLLFKYNTTTGLVKKKLIRTFSPNLGI</sequence>
<dbReference type="PANTHER" id="PTHR19376">
    <property type="entry name" value="DNA-DIRECTED RNA POLYMERASE"/>
    <property type="match status" value="1"/>
</dbReference>
<evidence type="ECO:0000256" key="9">
    <source>
        <dbReference type="ARBA" id="ARBA00023163"/>
    </source>
</evidence>
<dbReference type="Gene3D" id="4.10.860.120">
    <property type="entry name" value="RNA polymerase II, clamp domain"/>
    <property type="match status" value="1"/>
</dbReference>
<dbReference type="Pfam" id="PF04983">
    <property type="entry name" value="RNA_pol_Rpb1_3"/>
    <property type="match status" value="1"/>
</dbReference>
<evidence type="ECO:0000256" key="8">
    <source>
        <dbReference type="ARBA" id="ARBA00023000"/>
    </source>
</evidence>
<dbReference type="GO" id="GO:0016539">
    <property type="term" value="P:intein-mediated protein splicing"/>
    <property type="evidence" value="ECO:0007669"/>
    <property type="project" value="InterPro"/>
</dbReference>
<dbReference type="PANTHER" id="PTHR19376:SF54">
    <property type="entry name" value="DNA-DIRECTED RNA POLYMERASE SUBUNIT BETA"/>
    <property type="match status" value="1"/>
</dbReference>
<evidence type="ECO:0000256" key="1">
    <source>
        <dbReference type="ARBA" id="ARBA00004026"/>
    </source>
</evidence>
<keyword evidence="5 11" id="KW-0808">Transferase</keyword>
<evidence type="ECO:0000256" key="6">
    <source>
        <dbReference type="ARBA" id="ARBA00022695"/>
    </source>
</evidence>
<keyword evidence="4 14" id="KW-0934">Plastid</keyword>
<name>A0A1B1FK92_9CHLO</name>
<dbReference type="InterPro" id="IPR036844">
    <property type="entry name" value="Hint_dom_sf"/>
</dbReference>
<dbReference type="GO" id="GO:0000428">
    <property type="term" value="C:DNA-directed RNA polymerase complex"/>
    <property type="evidence" value="ECO:0007669"/>
    <property type="project" value="UniProtKB-KW"/>
</dbReference>
<evidence type="ECO:0000256" key="2">
    <source>
        <dbReference type="ARBA" id="ARBA00007207"/>
    </source>
</evidence>
<evidence type="ECO:0000256" key="7">
    <source>
        <dbReference type="ARBA" id="ARBA00022813"/>
    </source>
</evidence>
<evidence type="ECO:0000256" key="11">
    <source>
        <dbReference type="RuleBase" id="RU004279"/>
    </source>
</evidence>
<dbReference type="InterPro" id="IPR007066">
    <property type="entry name" value="RNA_pol_Rpb1_3"/>
</dbReference>
<dbReference type="PROSITE" id="PS50817">
    <property type="entry name" value="INTEIN_N_TER"/>
    <property type="match status" value="1"/>
</dbReference>
<dbReference type="SMART" id="SM00306">
    <property type="entry name" value="HintN"/>
    <property type="match status" value="1"/>
</dbReference>
<dbReference type="EMBL" id="KX232643">
    <property type="protein sequence ID" value="ANQ46380.1"/>
    <property type="molecule type" value="Genomic_DNA"/>
</dbReference>
<dbReference type="Gene3D" id="2.40.40.20">
    <property type="match status" value="2"/>
</dbReference>
<feature type="region of interest" description="Disordered" evidence="12">
    <location>
        <begin position="1852"/>
        <end position="1871"/>
    </location>
</feature>